<feature type="domain" description="C2H2-type" evidence="12">
    <location>
        <begin position="126"/>
        <end position="153"/>
    </location>
</feature>
<keyword evidence="3" id="KW-0479">Metal-binding</keyword>
<dbReference type="EMBL" id="AB210798">
    <property type="protein sequence ID" value="BAE06803.1"/>
    <property type="molecule type" value="mRNA"/>
</dbReference>
<evidence type="ECO:0000256" key="5">
    <source>
        <dbReference type="ARBA" id="ARBA00022771"/>
    </source>
</evidence>
<dbReference type="Pfam" id="PF00096">
    <property type="entry name" value="zf-C2H2"/>
    <property type="match status" value="5"/>
</dbReference>
<evidence type="ECO:0000256" key="1">
    <source>
        <dbReference type="ARBA" id="ARBA00003767"/>
    </source>
</evidence>
<organism evidence="13">
    <name type="scientific">Ciona intestinalis</name>
    <name type="common">Transparent sea squirt</name>
    <name type="synonym">Ascidia intestinalis</name>
    <dbReference type="NCBI Taxonomy" id="7719"/>
    <lineage>
        <taxon>Eukaryota</taxon>
        <taxon>Metazoa</taxon>
        <taxon>Chordata</taxon>
        <taxon>Tunicata</taxon>
        <taxon>Ascidiacea</taxon>
        <taxon>Phlebobranchia</taxon>
        <taxon>Cionidae</taxon>
        <taxon>Ciona</taxon>
    </lineage>
</organism>
<dbReference type="AlphaFoldDB" id="Q4H2H4"/>
<reference evidence="13" key="3">
    <citation type="submission" date="2005-04" db="EMBL/GenBank/DDBJ databases">
        <title>Expressed genes in Ciona intestinalis.</title>
        <authorList>
            <person name="Satou Y."/>
        </authorList>
    </citation>
    <scope>NUCLEOTIDE SEQUENCE</scope>
</reference>
<keyword evidence="10" id="KW-0539">Nucleus</keyword>
<proteinExistence type="evidence at transcript level"/>
<dbReference type="GO" id="GO:0003677">
    <property type="term" value="F:DNA binding"/>
    <property type="evidence" value="ECO:0007669"/>
    <property type="project" value="UniProtKB-KW"/>
</dbReference>
<dbReference type="PROSITE" id="PS50157">
    <property type="entry name" value="ZINC_FINGER_C2H2_2"/>
    <property type="match status" value="5"/>
</dbReference>
<accession>A0A1W2VQ50</accession>
<dbReference type="InterPro" id="IPR036236">
    <property type="entry name" value="Znf_C2H2_sf"/>
</dbReference>
<feature type="domain" description="C2H2-type" evidence="12">
    <location>
        <begin position="14"/>
        <end position="41"/>
    </location>
</feature>
<evidence type="ECO:0000259" key="12">
    <source>
        <dbReference type="PROSITE" id="PS50157"/>
    </source>
</evidence>
<evidence type="ECO:0000256" key="8">
    <source>
        <dbReference type="ARBA" id="ARBA00023125"/>
    </source>
</evidence>
<evidence type="ECO:0000256" key="11">
    <source>
        <dbReference type="PROSITE-ProRule" id="PRU00042"/>
    </source>
</evidence>
<keyword evidence="8" id="KW-0238">DNA-binding</keyword>
<evidence type="ECO:0000256" key="9">
    <source>
        <dbReference type="ARBA" id="ARBA00023163"/>
    </source>
</evidence>
<dbReference type="Gene3D" id="3.30.160.60">
    <property type="entry name" value="Classic Zinc Finger"/>
    <property type="match status" value="4"/>
</dbReference>
<evidence type="ECO:0000256" key="4">
    <source>
        <dbReference type="ARBA" id="ARBA00022737"/>
    </source>
</evidence>
<evidence type="ECO:0000256" key="6">
    <source>
        <dbReference type="ARBA" id="ARBA00022833"/>
    </source>
</evidence>
<reference evidence="13" key="2">
    <citation type="journal article" date="2004" name="Development">
        <title>Gene expression profiles of transcription factors and signaling molecules in the ascidian embryo: towards a comprehensive understanding of gene networks.</title>
        <authorList>
            <person name="Imai K.S."/>
            <person name="Hino K."/>
            <person name="Yagi K."/>
            <person name="Satoh N."/>
            <person name="Satou Y."/>
        </authorList>
    </citation>
    <scope>NUCLEOTIDE SEQUENCE</scope>
</reference>
<feature type="domain" description="C2H2-type" evidence="12">
    <location>
        <begin position="70"/>
        <end position="97"/>
    </location>
</feature>
<keyword evidence="9" id="KW-0804">Transcription</keyword>
<comment type="subcellular location">
    <subcellularLocation>
        <location evidence="2">Nucleus</location>
    </subcellularLocation>
</comment>
<evidence type="ECO:0000313" key="13">
    <source>
        <dbReference type="EMBL" id="BAE06803.1"/>
    </source>
</evidence>
<dbReference type="KEGG" id="cin:778820"/>
<sequence>MEAHLRYHNGENPVTCGWCGRSFANIYNLKIHERIHTGERPHKCQVCSKTFSDPSSLSKHKLWHSGVKKKSCPVCRRMFATATQVRDHIRTHTKEKPFVCQQCGKSYGYKCDLTRHMREHNGNLFGPCPDCGRLFNHNGNYKAHLKTHLKKQNPLQVFFVEENEVIVTSQDKQMSPPSGENGKNLDTSMNNGSCVMSQEEEVMSATTSLEQNMLSHDDIVKNENSLVIVDQTMESNFET</sequence>
<comment type="function">
    <text evidence="1">May be involved in transcriptional regulation.</text>
</comment>
<dbReference type="FunFam" id="3.30.160.60:FF:000097">
    <property type="entry name" value="Zinc finger protein"/>
    <property type="match status" value="1"/>
</dbReference>
<gene>
    <name evidence="13" type="primary">Ci-ZF(C2H2)-35</name>
</gene>
<evidence type="ECO:0000256" key="10">
    <source>
        <dbReference type="ARBA" id="ARBA00023242"/>
    </source>
</evidence>
<dbReference type="InterPro" id="IPR050331">
    <property type="entry name" value="Zinc_finger"/>
</dbReference>
<dbReference type="FunFam" id="3.30.160.60:FF:002343">
    <property type="entry name" value="Zinc finger protein 33A"/>
    <property type="match status" value="1"/>
</dbReference>
<dbReference type="FunFam" id="3.30.160.60:FF:000624">
    <property type="entry name" value="zinc finger protein 697"/>
    <property type="match status" value="1"/>
</dbReference>
<keyword evidence="7" id="KW-0805">Transcription regulation</keyword>
<feature type="domain" description="C2H2-type" evidence="12">
    <location>
        <begin position="42"/>
        <end position="69"/>
    </location>
</feature>
<protein>
    <submittedName>
        <fullName evidence="13">Zinc finger protein</fullName>
    </submittedName>
</protein>
<dbReference type="SMART" id="SM00355">
    <property type="entry name" value="ZnF_C2H2"/>
    <property type="match status" value="5"/>
</dbReference>
<name>Q4H2H4_CIOIN</name>
<keyword evidence="5 11" id="KW-0863">Zinc-finger</keyword>
<keyword evidence="6" id="KW-0862">Zinc</keyword>
<evidence type="ECO:0000256" key="7">
    <source>
        <dbReference type="ARBA" id="ARBA00023015"/>
    </source>
</evidence>
<dbReference type="SUPFAM" id="SSF57667">
    <property type="entry name" value="beta-beta-alpha zinc fingers"/>
    <property type="match status" value="3"/>
</dbReference>
<dbReference type="PROSITE" id="PS00028">
    <property type="entry name" value="ZINC_FINGER_C2H2_1"/>
    <property type="match status" value="5"/>
</dbReference>
<evidence type="ECO:0000256" key="3">
    <source>
        <dbReference type="ARBA" id="ARBA00022723"/>
    </source>
</evidence>
<dbReference type="PANTHER" id="PTHR16515">
    <property type="entry name" value="PR DOMAIN ZINC FINGER PROTEIN"/>
    <property type="match status" value="1"/>
</dbReference>
<dbReference type="OrthoDB" id="9439903at2759"/>
<keyword evidence="4" id="KW-0677">Repeat</keyword>
<accession>Q4H2H4</accession>
<evidence type="ECO:0000256" key="2">
    <source>
        <dbReference type="ARBA" id="ARBA00004123"/>
    </source>
</evidence>
<dbReference type="InterPro" id="IPR013087">
    <property type="entry name" value="Znf_C2H2_type"/>
</dbReference>
<reference evidence="13" key="1">
    <citation type="journal article" date="2003" name="Dev. Genes Evol.">
        <title>Genomewide surveys of developmentally relevant genes in Ciona intestinalis.</title>
        <authorList>
            <person name="Satou Y."/>
            <person name="Satoh N."/>
        </authorList>
    </citation>
    <scope>NUCLEOTIDE SEQUENCE</scope>
</reference>
<feature type="domain" description="C2H2-type" evidence="12">
    <location>
        <begin position="98"/>
        <end position="122"/>
    </location>
</feature>
<dbReference type="GO" id="GO:0008270">
    <property type="term" value="F:zinc ion binding"/>
    <property type="evidence" value="ECO:0007669"/>
    <property type="project" value="UniProtKB-KW"/>
</dbReference>
<dbReference type="GO" id="GO:0005634">
    <property type="term" value="C:nucleus"/>
    <property type="evidence" value="ECO:0007669"/>
    <property type="project" value="UniProtKB-SubCell"/>
</dbReference>
<dbReference type="PANTHER" id="PTHR16515:SF49">
    <property type="entry name" value="GASTRULA ZINC FINGER PROTEIN XLCGF49.1-LIKE-RELATED"/>
    <property type="match status" value="1"/>
</dbReference>